<dbReference type="PROSITE" id="PS00211">
    <property type="entry name" value="ABC_TRANSPORTER_1"/>
    <property type="match status" value="1"/>
</dbReference>
<dbReference type="STRING" id="264951.A0A443HIB7"/>
<comment type="similarity">
    <text evidence="2">Belongs to the ABC transporter superfamily. ABCG family. PDR (TC 3.A.1.205) subfamily.</text>
</comment>
<feature type="transmembrane region" description="Helical" evidence="12">
    <location>
        <begin position="589"/>
        <end position="612"/>
    </location>
</feature>
<feature type="transmembrane region" description="Helical" evidence="12">
    <location>
        <begin position="1302"/>
        <end position="1322"/>
    </location>
</feature>
<dbReference type="EMBL" id="RCNU01000019">
    <property type="protein sequence ID" value="RWQ91568.1"/>
    <property type="molecule type" value="Genomic_DNA"/>
</dbReference>
<feature type="transmembrane region" description="Helical" evidence="12">
    <location>
        <begin position="1453"/>
        <end position="1475"/>
    </location>
</feature>
<dbReference type="GO" id="GO:0140359">
    <property type="term" value="F:ABC-type transporter activity"/>
    <property type="evidence" value="ECO:0007669"/>
    <property type="project" value="InterPro"/>
</dbReference>
<name>A0A443HIB7_BYSSP</name>
<dbReference type="InterPro" id="IPR034001">
    <property type="entry name" value="ABCG_PDR_1"/>
</dbReference>
<keyword evidence="7" id="KW-0067">ATP-binding</keyword>
<dbReference type="InterPro" id="IPR010929">
    <property type="entry name" value="PDR_CDR_ABC"/>
</dbReference>
<keyword evidence="8 12" id="KW-1133">Transmembrane helix</keyword>
<keyword evidence="3" id="KW-0813">Transport</keyword>
<keyword evidence="6" id="KW-0547">Nucleotide-binding</keyword>
<gene>
    <name evidence="14" type="ORF">C8Q69DRAFT_510889</name>
</gene>
<evidence type="ECO:0000256" key="9">
    <source>
        <dbReference type="ARBA" id="ARBA00023136"/>
    </source>
</evidence>
<feature type="transmembrane region" description="Helical" evidence="12">
    <location>
        <begin position="654"/>
        <end position="674"/>
    </location>
</feature>
<evidence type="ECO:0000313" key="15">
    <source>
        <dbReference type="Proteomes" id="UP000283841"/>
    </source>
</evidence>
<dbReference type="RefSeq" id="XP_028481213.1">
    <property type="nucleotide sequence ID" value="XM_028633224.1"/>
</dbReference>
<feature type="transmembrane region" description="Helical" evidence="12">
    <location>
        <begin position="759"/>
        <end position="779"/>
    </location>
</feature>
<protein>
    <submittedName>
        <fullName evidence="14">Putative ABC transporter</fullName>
    </submittedName>
</protein>
<dbReference type="CDD" id="cd03232">
    <property type="entry name" value="ABCG_PDR_domain2"/>
    <property type="match status" value="1"/>
</dbReference>
<dbReference type="SMART" id="SM00382">
    <property type="entry name" value="AAA"/>
    <property type="match status" value="2"/>
</dbReference>
<dbReference type="InterPro" id="IPR003593">
    <property type="entry name" value="AAA+_ATPase"/>
</dbReference>
<keyword evidence="4" id="KW-1003">Cell membrane</keyword>
<feature type="region of interest" description="Disordered" evidence="11">
    <location>
        <begin position="809"/>
        <end position="841"/>
    </location>
</feature>
<evidence type="ECO:0000256" key="8">
    <source>
        <dbReference type="ARBA" id="ARBA00022989"/>
    </source>
</evidence>
<comment type="caution">
    <text evidence="14">The sequence shown here is derived from an EMBL/GenBank/DDBJ whole genome shotgun (WGS) entry which is preliminary data.</text>
</comment>
<evidence type="ECO:0000313" key="14">
    <source>
        <dbReference type="EMBL" id="RWQ91568.1"/>
    </source>
</evidence>
<dbReference type="Gene3D" id="3.40.50.300">
    <property type="entry name" value="P-loop containing nucleotide triphosphate hydrolases"/>
    <property type="match status" value="2"/>
</dbReference>
<feature type="domain" description="ABC transporter" evidence="13">
    <location>
        <begin position="148"/>
        <end position="411"/>
    </location>
</feature>
<feature type="region of interest" description="Disordered" evidence="11">
    <location>
        <begin position="1"/>
        <end position="93"/>
    </location>
</feature>
<feature type="transmembrane region" description="Helical" evidence="12">
    <location>
        <begin position="514"/>
        <end position="533"/>
    </location>
</feature>
<dbReference type="InterPro" id="IPR013525">
    <property type="entry name" value="ABC2_TM"/>
</dbReference>
<dbReference type="Proteomes" id="UP000283841">
    <property type="component" value="Unassembled WGS sequence"/>
</dbReference>
<evidence type="ECO:0000256" key="12">
    <source>
        <dbReference type="SAM" id="Phobius"/>
    </source>
</evidence>
<keyword evidence="10" id="KW-0175">Coiled coil</keyword>
<comment type="subcellular location">
    <subcellularLocation>
        <location evidence="1">Cell membrane</location>
        <topology evidence="1">Multi-pass membrane protein</topology>
    </subcellularLocation>
</comment>
<feature type="transmembrane region" description="Helical" evidence="12">
    <location>
        <begin position="548"/>
        <end position="569"/>
    </location>
</feature>
<dbReference type="FunFam" id="3.40.50.300:FF:002416">
    <property type="entry name" value="ABC multidrug transporter (Eurofung)"/>
    <property type="match status" value="1"/>
</dbReference>
<evidence type="ECO:0000256" key="6">
    <source>
        <dbReference type="ARBA" id="ARBA00022741"/>
    </source>
</evidence>
<evidence type="ECO:0000256" key="5">
    <source>
        <dbReference type="ARBA" id="ARBA00022692"/>
    </source>
</evidence>
<dbReference type="InterPro" id="IPR017871">
    <property type="entry name" value="ABC_transporter-like_CS"/>
</dbReference>
<evidence type="ECO:0000256" key="1">
    <source>
        <dbReference type="ARBA" id="ARBA00004651"/>
    </source>
</evidence>
<feature type="coiled-coil region" evidence="10">
    <location>
        <begin position="455"/>
        <end position="482"/>
    </location>
</feature>
<dbReference type="InterPro" id="IPR003439">
    <property type="entry name" value="ABC_transporter-like_ATP-bd"/>
</dbReference>
<dbReference type="Pfam" id="PF14510">
    <property type="entry name" value="ABC_trans_N"/>
    <property type="match status" value="1"/>
</dbReference>
<feature type="transmembrane region" description="Helical" evidence="12">
    <location>
        <begin position="1258"/>
        <end position="1282"/>
    </location>
</feature>
<dbReference type="Pfam" id="PF19055">
    <property type="entry name" value="ABC2_membrane_7"/>
    <property type="match status" value="2"/>
</dbReference>
<dbReference type="VEuPathDB" id="FungiDB:C8Q69DRAFT_510889"/>
<dbReference type="InterPro" id="IPR043926">
    <property type="entry name" value="ABCG_dom"/>
</dbReference>
<dbReference type="FunFam" id="3.40.50.300:FF:000054">
    <property type="entry name" value="ABC multidrug transporter atrF"/>
    <property type="match status" value="1"/>
</dbReference>
<dbReference type="CDD" id="cd03233">
    <property type="entry name" value="ABCG_PDR_domain1"/>
    <property type="match status" value="1"/>
</dbReference>
<evidence type="ECO:0000256" key="7">
    <source>
        <dbReference type="ARBA" id="ARBA00022840"/>
    </source>
</evidence>
<dbReference type="PROSITE" id="PS50893">
    <property type="entry name" value="ABC_TRANSPORTER_2"/>
    <property type="match status" value="2"/>
</dbReference>
<feature type="transmembrane region" description="Helical" evidence="12">
    <location>
        <begin position="1329"/>
        <end position="1355"/>
    </location>
</feature>
<feature type="region of interest" description="Disordered" evidence="11">
    <location>
        <begin position="1489"/>
        <end position="1518"/>
    </location>
</feature>
<proteinExistence type="inferred from homology"/>
<feature type="transmembrane region" description="Helical" evidence="12">
    <location>
        <begin position="624"/>
        <end position="642"/>
    </location>
</feature>
<dbReference type="Pfam" id="PF01061">
    <property type="entry name" value="ABC2_membrane"/>
    <property type="match status" value="2"/>
</dbReference>
<dbReference type="InterPro" id="IPR029481">
    <property type="entry name" value="ABC_trans_N"/>
</dbReference>
<evidence type="ECO:0000256" key="11">
    <source>
        <dbReference type="SAM" id="MobiDB-lite"/>
    </source>
</evidence>
<evidence type="ECO:0000256" key="3">
    <source>
        <dbReference type="ARBA" id="ARBA00022448"/>
    </source>
</evidence>
<feature type="compositionally biased region" description="Basic and acidic residues" evidence="11">
    <location>
        <begin position="809"/>
        <end position="825"/>
    </location>
</feature>
<evidence type="ECO:0000259" key="13">
    <source>
        <dbReference type="PROSITE" id="PS50893"/>
    </source>
</evidence>
<evidence type="ECO:0000256" key="10">
    <source>
        <dbReference type="SAM" id="Coils"/>
    </source>
</evidence>
<dbReference type="Pfam" id="PF06422">
    <property type="entry name" value="PDR_CDR"/>
    <property type="match status" value="2"/>
</dbReference>
<feature type="compositionally biased region" description="Polar residues" evidence="11">
    <location>
        <begin position="1495"/>
        <end position="1508"/>
    </location>
</feature>
<organism evidence="14 15">
    <name type="scientific">Byssochlamys spectabilis</name>
    <name type="common">Paecilomyces variotii</name>
    <dbReference type="NCBI Taxonomy" id="264951"/>
    <lineage>
        <taxon>Eukaryota</taxon>
        <taxon>Fungi</taxon>
        <taxon>Dikarya</taxon>
        <taxon>Ascomycota</taxon>
        <taxon>Pezizomycotina</taxon>
        <taxon>Eurotiomycetes</taxon>
        <taxon>Eurotiomycetidae</taxon>
        <taxon>Eurotiales</taxon>
        <taxon>Thermoascaceae</taxon>
        <taxon>Paecilomyces</taxon>
    </lineage>
</organism>
<keyword evidence="15" id="KW-1185">Reference proteome</keyword>
<dbReference type="Pfam" id="PF00005">
    <property type="entry name" value="ABC_tran"/>
    <property type="match status" value="2"/>
</dbReference>
<sequence>MATDNGAEGSSNKPITPQYGYEALNPTAGARSSSPVSSVSSDKEFEPIRSRSPEKAHQDSPTDSTTDIERDNELSQVISRRRSGASGHENDEDWAQIEKLMSRMFGRERQANSEEEKTRHLGVVWKNLTVKGLGLGAALQPTNGDIFLGLPRLIKGLLTRGRKGAGTAKAPVKTILNDFTGCVRPGEMLLVLGRPGSGCTTFLKMIGNQRAGYESIEGDVYYGGTDSVTMAKKYRSEVLYNPEDDLHYATLTVQDTLSFALKTRTPGKESRIPGESRKEYQQTFLSAIAKLFWIEHTLGTKVGNELIRGVSGGEKKRVSIAEAMITRASTQCWDNSTKGLDASTALEYVQSLRSLTNTAHVSTLVALYQASENLYNLFDKVILIEEGKCAYFGRTEDAKAYFQNLGFECPARWTTPDFLTSVSDPNARRVKKGWEDRVPRSAEQFEQAYRQSDVYRDALRDVDDFEKEVEEQRHERDAARAKMKKKNYTLSFYQQVLTLTHRQFLVMFGDRQSLAGKWGVVTFQALIIGSLFFNQPPTSSGVFTRGGVMFFILLFNALLALAELTAAFASRPILMKHKSFSFYRPSAYALAQVVVDVPLVLIQVVIFDVIVYFMSNLSRTASQFFINLLFIFTLTMTMYSFFRALGALCSSLDVATRLTGVAIQALVVYTGYLIPPWKMHPWLKWLIWINPVQYSFEALMANEFYKLKIQCEPPYIVPEGPGVSPEYQSCAIQGSQPGQTYVNGSDYIKTAFTYTRAHLWRNFGIIIAWFVLFVALTMLGMELQKPNKGGSSVTVFKRGEAPKAVEDAVKNKDLVGDEEKGEKDAPNPVTQAESEPNSRDEVQGIAKNTAIFTWQNVNYTIPYKGGQRRLLQDVQGYVKPGRLTALMGASGAGKTTLLNVLAQRINFGVVTGDFLVDGKPLPKSFQRATGFAEQMDIHEPTATVRECLQFSALLRQPKEVPVQEKYDYCEKIIDLMEMRQLAGATVGAVGTGLNPEQRKRLTIAVELASKPELLLFLDEPTSGLDSLAAFNIVRFLRRLADAGQAVLCTIHQPSAVLFEEFDDLLLLQSGGRVVYHGELGSDSRKLIEYLERNGGKKCPPDANPAEYMLEVIGAGNPDYKGPNWADTWATSPEYKARAEEINEMTTSRRNASSGKEHTDDREFAMPLWTQIIAVSRRSFIAYWRTPNYAIGKFMLHIWTGLFNTFTFWHLGHSYIDMQSRLFSVFMTLTIAPPLIQQLQPRFLHFRGMYESRESNAKIYSWVAFVANSILPELPYSIVAGSIYFNCWYWGVWFPRDSFSSGYVWMLLMLFEMFYVGFGQFIAAMSPNELFASLLVPAFFTFVVAFCGVVVPYAALPHFWKSWMYWLTPFHYLLEGMLGVVTHKQQVKCVPREEARFRPPPGQTCQQYAGPFAQQAGGYVEQGADGLCNYCQYSTGDRFATSFNVYYSHKWRDYGIFFGYVIFNFIAVFVISWLYLHGVRNAKRWFSARKTKKGNKNSAEQSVEQSVEQSGGAKEEEST</sequence>
<dbReference type="GO" id="GO:0005886">
    <property type="term" value="C:plasma membrane"/>
    <property type="evidence" value="ECO:0007669"/>
    <property type="project" value="UniProtKB-SubCell"/>
</dbReference>
<dbReference type="PANTHER" id="PTHR19241">
    <property type="entry name" value="ATP-BINDING CASSETTE TRANSPORTER"/>
    <property type="match status" value="1"/>
</dbReference>
<dbReference type="InterPro" id="IPR034003">
    <property type="entry name" value="ABCG_PDR_2"/>
</dbReference>
<dbReference type="GO" id="GO:0005524">
    <property type="term" value="F:ATP binding"/>
    <property type="evidence" value="ECO:0007669"/>
    <property type="project" value="UniProtKB-KW"/>
</dbReference>
<feature type="compositionally biased region" description="Basic and acidic residues" evidence="11">
    <location>
        <begin position="41"/>
        <end position="60"/>
    </location>
</feature>
<keyword evidence="5 12" id="KW-0812">Transmembrane</keyword>
<accession>A0A443HIB7</accession>
<dbReference type="GO" id="GO:0016887">
    <property type="term" value="F:ATP hydrolysis activity"/>
    <property type="evidence" value="ECO:0007669"/>
    <property type="project" value="InterPro"/>
</dbReference>
<feature type="domain" description="ABC transporter" evidence="13">
    <location>
        <begin position="852"/>
        <end position="1095"/>
    </location>
</feature>
<keyword evidence="9 12" id="KW-0472">Membrane</keyword>
<dbReference type="InterPro" id="IPR027417">
    <property type="entry name" value="P-loop_NTPase"/>
</dbReference>
<reference evidence="14 15" key="1">
    <citation type="journal article" date="2018" name="Front. Microbiol.">
        <title>Genomic and genetic insights into a cosmopolitan fungus, Paecilomyces variotii (Eurotiales).</title>
        <authorList>
            <person name="Urquhart A.S."/>
            <person name="Mondo S.J."/>
            <person name="Makela M.R."/>
            <person name="Hane J.K."/>
            <person name="Wiebenga A."/>
            <person name="He G."/>
            <person name="Mihaltcheva S."/>
            <person name="Pangilinan J."/>
            <person name="Lipzen A."/>
            <person name="Barry K."/>
            <person name="de Vries R.P."/>
            <person name="Grigoriev I.V."/>
            <person name="Idnurm A."/>
        </authorList>
    </citation>
    <scope>NUCLEOTIDE SEQUENCE [LARGE SCALE GENOMIC DNA]</scope>
    <source>
        <strain evidence="14 15">CBS 101075</strain>
    </source>
</reference>
<feature type="transmembrane region" description="Helical" evidence="12">
    <location>
        <begin position="1193"/>
        <end position="1215"/>
    </location>
</feature>
<dbReference type="SUPFAM" id="SSF52540">
    <property type="entry name" value="P-loop containing nucleoside triphosphate hydrolases"/>
    <property type="match status" value="2"/>
</dbReference>
<evidence type="ECO:0000256" key="4">
    <source>
        <dbReference type="ARBA" id="ARBA00022475"/>
    </source>
</evidence>
<evidence type="ECO:0000256" key="2">
    <source>
        <dbReference type="ARBA" id="ARBA00006012"/>
    </source>
</evidence>
<dbReference type="GeneID" id="39602501"/>